<dbReference type="Proteomes" id="UP001526201">
    <property type="component" value="Unassembled WGS sequence"/>
</dbReference>
<dbReference type="Pfam" id="PF01774">
    <property type="entry name" value="UreD"/>
    <property type="match status" value="1"/>
</dbReference>
<evidence type="ECO:0000256" key="1">
    <source>
        <dbReference type="ARBA" id="ARBA00023186"/>
    </source>
</evidence>
<accession>A0ABT3CIV3</accession>
<dbReference type="RefSeq" id="WP_264070507.1">
    <property type="nucleotide sequence ID" value="NZ_JACKTY010000041.1"/>
</dbReference>
<proteinExistence type="predicted"/>
<organism evidence="2 3">
    <name type="scientific">Mycolicibacterium komossense</name>
    <dbReference type="NCBI Taxonomy" id="1779"/>
    <lineage>
        <taxon>Bacteria</taxon>
        <taxon>Bacillati</taxon>
        <taxon>Actinomycetota</taxon>
        <taxon>Actinomycetes</taxon>
        <taxon>Mycobacteriales</taxon>
        <taxon>Mycobacteriaceae</taxon>
        <taxon>Mycolicibacterium</taxon>
    </lineage>
</organism>
<keyword evidence="1" id="KW-0143">Chaperone</keyword>
<dbReference type="InterPro" id="IPR002669">
    <property type="entry name" value="UreD"/>
</dbReference>
<name>A0ABT3CIV3_9MYCO</name>
<evidence type="ECO:0000313" key="2">
    <source>
        <dbReference type="EMBL" id="MCV7229287.1"/>
    </source>
</evidence>
<comment type="caution">
    <text evidence="2">The sequence shown here is derived from an EMBL/GenBank/DDBJ whole genome shotgun (WGS) entry which is preliminary data.</text>
</comment>
<protein>
    <submittedName>
        <fullName evidence="2">Urease accessory protein UreD</fullName>
    </submittedName>
</protein>
<keyword evidence="3" id="KW-1185">Reference proteome</keyword>
<reference evidence="2 3" key="1">
    <citation type="journal article" date="2022" name="BMC Genomics">
        <title>Comparative genome analysis of mycobacteria focusing on tRNA and non-coding RNA.</title>
        <authorList>
            <person name="Behra P.R.K."/>
            <person name="Pettersson B.M.F."/>
            <person name="Ramesh M."/>
            <person name="Das S."/>
            <person name="Dasgupta S."/>
            <person name="Kirsebom L.A."/>
        </authorList>
    </citation>
    <scope>NUCLEOTIDE SEQUENCE [LARGE SCALE GENOMIC DNA]</scope>
    <source>
        <strain evidence="2 3">DSM 44078</strain>
    </source>
</reference>
<gene>
    <name evidence="2" type="ORF">H7J73_25070</name>
</gene>
<dbReference type="EMBL" id="JACKTY010000041">
    <property type="protein sequence ID" value="MCV7229287.1"/>
    <property type="molecule type" value="Genomic_DNA"/>
</dbReference>
<evidence type="ECO:0000313" key="3">
    <source>
        <dbReference type="Proteomes" id="UP001526201"/>
    </source>
</evidence>
<sequence>MDSDVLVIARPDRLPRIECRGGIAARATLAETVHLISAAATPLGGDTISIRVIVEAGARLSLRSAAATIALPSVETPQSQARFDLEVAGDLDIDMEPTIVAAGATHHSTVVTTIDGAGTLRLRERVQIGRSDERSGFWSGTVRADAKGRPLLRHRVELGAGAVADDVLSSPRAGISELRYPTEEIEAPPGAVLLDLAAGGVLMTWQGDRLIALPS</sequence>